<evidence type="ECO:0000256" key="1">
    <source>
        <dbReference type="SAM" id="Phobius"/>
    </source>
</evidence>
<feature type="transmembrane region" description="Helical" evidence="1">
    <location>
        <begin position="12"/>
        <end position="39"/>
    </location>
</feature>
<protein>
    <recommendedName>
        <fullName evidence="4">Fatty acid desaturase domain-containing protein</fullName>
    </recommendedName>
</protein>
<gene>
    <name evidence="2" type="ORF">PROFUN_06624</name>
</gene>
<keyword evidence="1" id="KW-0472">Membrane</keyword>
<proteinExistence type="predicted"/>
<dbReference type="AlphaFoldDB" id="A0A2P6MST9"/>
<dbReference type="InParanoid" id="A0A2P6MST9"/>
<organism evidence="2 3">
    <name type="scientific">Planoprotostelium fungivorum</name>
    <dbReference type="NCBI Taxonomy" id="1890364"/>
    <lineage>
        <taxon>Eukaryota</taxon>
        <taxon>Amoebozoa</taxon>
        <taxon>Evosea</taxon>
        <taxon>Variosea</taxon>
        <taxon>Cavosteliida</taxon>
        <taxon>Cavosteliaceae</taxon>
        <taxon>Planoprotostelium</taxon>
    </lineage>
</organism>
<feature type="transmembrane region" description="Helical" evidence="1">
    <location>
        <begin position="146"/>
        <end position="167"/>
    </location>
</feature>
<evidence type="ECO:0000313" key="3">
    <source>
        <dbReference type="Proteomes" id="UP000241769"/>
    </source>
</evidence>
<dbReference type="Proteomes" id="UP000241769">
    <property type="component" value="Unassembled WGS sequence"/>
</dbReference>
<dbReference type="EMBL" id="MDYQ01000441">
    <property type="protein sequence ID" value="PRP74763.1"/>
    <property type="molecule type" value="Genomic_DNA"/>
</dbReference>
<keyword evidence="1" id="KW-0812">Transmembrane</keyword>
<evidence type="ECO:0008006" key="4">
    <source>
        <dbReference type="Google" id="ProtNLM"/>
    </source>
</evidence>
<keyword evidence="1" id="KW-1133">Transmembrane helix</keyword>
<feature type="transmembrane region" description="Helical" evidence="1">
    <location>
        <begin position="173"/>
        <end position="193"/>
    </location>
</feature>
<sequence>MSDRHPAADMNGHLAIIAVATFLGGLSAALLYGFINIAIGELIIHKYIFHGHWKFCKEEVIPDVDSRNPLVILHNRTIQGLHYIFRPFYVQHWLAHHKHVTKDNQHVAEHGDASPRMQKETLERYPLNTAALLNSSHGMGANIYGLVYQYLLLGFTPLPWFGLLAYYDQPLCLLVYFLPSLMLPLSTVYHKYLHMSNVSRQKKTPWYFRWLLSDPGEDVVRKHFMHHHVNNDRNWNFILFADAVTDVFGMNVDPDEKTMRHMEKLGLQVAVKS</sequence>
<evidence type="ECO:0000313" key="2">
    <source>
        <dbReference type="EMBL" id="PRP74763.1"/>
    </source>
</evidence>
<comment type="caution">
    <text evidence="2">The sequence shown here is derived from an EMBL/GenBank/DDBJ whole genome shotgun (WGS) entry which is preliminary data.</text>
</comment>
<name>A0A2P6MST9_9EUKA</name>
<accession>A0A2P6MST9</accession>
<keyword evidence="3" id="KW-1185">Reference proteome</keyword>
<reference evidence="2 3" key="1">
    <citation type="journal article" date="2018" name="Genome Biol. Evol.">
        <title>Multiple Roots of Fruiting Body Formation in Amoebozoa.</title>
        <authorList>
            <person name="Hillmann F."/>
            <person name="Forbes G."/>
            <person name="Novohradska S."/>
            <person name="Ferling I."/>
            <person name="Riege K."/>
            <person name="Groth M."/>
            <person name="Westermann M."/>
            <person name="Marz M."/>
            <person name="Spaller T."/>
            <person name="Winckler T."/>
            <person name="Schaap P."/>
            <person name="Glockner G."/>
        </authorList>
    </citation>
    <scope>NUCLEOTIDE SEQUENCE [LARGE SCALE GENOMIC DNA]</scope>
    <source>
        <strain evidence="2 3">Jena</strain>
    </source>
</reference>
<dbReference type="OrthoDB" id="10028657at2759"/>